<evidence type="ECO:0000313" key="1">
    <source>
        <dbReference type="EMBL" id="VXB55772.1"/>
    </source>
</evidence>
<evidence type="ECO:0000313" key="2">
    <source>
        <dbReference type="Proteomes" id="UP000433089"/>
    </source>
</evidence>
<dbReference type="AlphaFoldDB" id="A0A653RR50"/>
<accession>A0A653RR50</accession>
<reference evidence="1 2" key="1">
    <citation type="submission" date="2019-10" db="EMBL/GenBank/DDBJ databases">
        <authorList>
            <person name="Karimi E."/>
        </authorList>
    </citation>
    <scope>NUCLEOTIDE SEQUENCE [LARGE SCALE GENOMIC DNA]</scope>
    <source>
        <strain evidence="1">Bacillus sp. 348</strain>
    </source>
</reference>
<evidence type="ECO:0008006" key="3">
    <source>
        <dbReference type="Google" id="ProtNLM"/>
    </source>
</evidence>
<dbReference type="Pfam" id="PF13576">
    <property type="entry name" value="Pentapeptide_3"/>
    <property type="match status" value="1"/>
</dbReference>
<dbReference type="Proteomes" id="UP000433089">
    <property type="component" value="Unassembled WGS sequence"/>
</dbReference>
<sequence length="255" mass="28934">MRRLESGISVDNETFSDVARYENETISRTTIINSNVRSPIFWSCHLDHLVFDTCDLTNARFFAGSTIDHCTFSHSDLRSVGIGKNEAVFTNCEFSSCDMRGMTLENATFIDCTFSNCRFNDRVLQAANIVNCTFAGKLIDITFEGNGKQKLIANFENCTLDGVRFIGCDLGACIPPASKHHLYVEHVSARVKKSLEKIDDDPTLSDHDRKILVRSLRKLEQMEQYIFNTKYMENIHGAAFVERFFSHLGCSKDHM</sequence>
<dbReference type="InterPro" id="IPR051082">
    <property type="entry name" value="Pentapeptide-BTB/POZ_domain"/>
</dbReference>
<organism evidence="1 2">
    <name type="scientific">Bacillus altitudinis</name>
    <dbReference type="NCBI Taxonomy" id="293387"/>
    <lineage>
        <taxon>Bacteria</taxon>
        <taxon>Bacillati</taxon>
        <taxon>Bacillota</taxon>
        <taxon>Bacilli</taxon>
        <taxon>Bacillales</taxon>
        <taxon>Bacillaceae</taxon>
        <taxon>Bacillus</taxon>
    </lineage>
</organism>
<name>A0A653RR50_BACAB</name>
<dbReference type="InterPro" id="IPR001646">
    <property type="entry name" value="5peptide_repeat"/>
</dbReference>
<dbReference type="RefSeq" id="WP_041507200.1">
    <property type="nucleotide sequence ID" value="NZ_CP063360.1"/>
</dbReference>
<dbReference type="EMBL" id="CABWLH010000009">
    <property type="protein sequence ID" value="VXB55772.1"/>
    <property type="molecule type" value="Genomic_DNA"/>
</dbReference>
<protein>
    <recommendedName>
        <fullName evidence="3">Pentapeptide repeat-containing protein</fullName>
    </recommendedName>
</protein>
<dbReference type="PANTHER" id="PTHR14136:SF17">
    <property type="entry name" value="BTB_POZ DOMAIN-CONTAINING PROTEIN KCTD9"/>
    <property type="match status" value="1"/>
</dbReference>
<dbReference type="Gene3D" id="2.160.20.80">
    <property type="entry name" value="E3 ubiquitin-protein ligase SopA"/>
    <property type="match status" value="1"/>
</dbReference>
<gene>
    <name evidence="1" type="ORF">BACI348_41001</name>
</gene>
<proteinExistence type="predicted"/>
<dbReference type="SUPFAM" id="SSF141571">
    <property type="entry name" value="Pentapeptide repeat-like"/>
    <property type="match status" value="1"/>
</dbReference>
<dbReference type="PANTHER" id="PTHR14136">
    <property type="entry name" value="BTB_POZ DOMAIN-CONTAINING PROTEIN KCTD9"/>
    <property type="match status" value="1"/>
</dbReference>